<keyword evidence="1" id="KW-0808">Transferase</keyword>
<dbReference type="OrthoDB" id="3371840at2"/>
<reference evidence="1 2" key="1">
    <citation type="submission" date="2018-10" db="EMBL/GenBank/DDBJ databases">
        <title>Sequencing the genomes of 1000 actinobacteria strains.</title>
        <authorList>
            <person name="Klenk H.-P."/>
        </authorList>
    </citation>
    <scope>NUCLEOTIDE SEQUENCE [LARGE SCALE GENOMIC DNA]</scope>
    <source>
        <strain evidence="1 2">DSM 17894</strain>
    </source>
</reference>
<dbReference type="PANTHER" id="PTHR12526">
    <property type="entry name" value="GLYCOSYLTRANSFERASE"/>
    <property type="match status" value="1"/>
</dbReference>
<dbReference type="Proteomes" id="UP000280008">
    <property type="component" value="Unassembled WGS sequence"/>
</dbReference>
<gene>
    <name evidence="1" type="ORF">C8E83_0021</name>
</gene>
<dbReference type="Pfam" id="PF13692">
    <property type="entry name" value="Glyco_trans_1_4"/>
    <property type="match status" value="1"/>
</dbReference>
<dbReference type="RefSeq" id="WP_121367862.1">
    <property type="nucleotide sequence ID" value="NZ_RBKS01000001.1"/>
</dbReference>
<organism evidence="1 2">
    <name type="scientific">Frondihabitans australicus</name>
    <dbReference type="NCBI Taxonomy" id="386892"/>
    <lineage>
        <taxon>Bacteria</taxon>
        <taxon>Bacillati</taxon>
        <taxon>Actinomycetota</taxon>
        <taxon>Actinomycetes</taxon>
        <taxon>Micrococcales</taxon>
        <taxon>Microbacteriaceae</taxon>
        <taxon>Frondihabitans</taxon>
    </lineage>
</organism>
<proteinExistence type="predicted"/>
<keyword evidence="2" id="KW-1185">Reference proteome</keyword>
<evidence type="ECO:0000313" key="1">
    <source>
        <dbReference type="EMBL" id="RKR72940.1"/>
    </source>
</evidence>
<dbReference type="EMBL" id="RBKS01000001">
    <property type="protein sequence ID" value="RKR72940.1"/>
    <property type="molecule type" value="Genomic_DNA"/>
</dbReference>
<dbReference type="Gene3D" id="3.40.50.2000">
    <property type="entry name" value="Glycogen Phosphorylase B"/>
    <property type="match status" value="2"/>
</dbReference>
<dbReference type="AlphaFoldDB" id="A0A495IB91"/>
<comment type="caution">
    <text evidence="1">The sequence shown here is derived from an EMBL/GenBank/DDBJ whole genome shotgun (WGS) entry which is preliminary data.</text>
</comment>
<sequence length="384" mass="41574">MPTSSGAPPAPARVGRTLPDVRLYQTLRTAHLERAHELSPATILYGVRRYDFDEDAARGLDLVQASGLKSALLLLRSPVRRIEINEPLMLSSLPSTAWALAALSLRGVLRRGRAQVVTYCIGNTDPFRQGPRRGGLRGLRTRLRRALDRVVARRVWARVDRVVFGTPAARDVYGEVLGRPPRAEVSTILALSTPHPVTAPEAEQRPLGVTFLGALMERKGVRVLLAAWPLVRERVPGATLLVLGKGPLEGEMREVAAGDGSIEVLVDPARRVIHEQLARTAVLALPSQPSPTWREQIGLPIVEALSHGCRVVATDETGLASWLRESGHRISEPATSPEALAAAIVASLEGGPSRAEVLATLPPVDARLLADDFLFERVREPVAS</sequence>
<protein>
    <submittedName>
        <fullName evidence="1">Glycosyltransferase involved in cell wall biosynthesis</fullName>
    </submittedName>
</protein>
<name>A0A495IB91_9MICO</name>
<dbReference type="GO" id="GO:0016740">
    <property type="term" value="F:transferase activity"/>
    <property type="evidence" value="ECO:0007669"/>
    <property type="project" value="UniProtKB-KW"/>
</dbReference>
<accession>A0A495IB91</accession>
<dbReference type="SUPFAM" id="SSF53756">
    <property type="entry name" value="UDP-Glycosyltransferase/glycogen phosphorylase"/>
    <property type="match status" value="1"/>
</dbReference>
<evidence type="ECO:0000313" key="2">
    <source>
        <dbReference type="Proteomes" id="UP000280008"/>
    </source>
</evidence>
<dbReference type="CDD" id="cd03801">
    <property type="entry name" value="GT4_PimA-like"/>
    <property type="match status" value="1"/>
</dbReference>